<evidence type="ECO:0000313" key="6">
    <source>
        <dbReference type="Proteomes" id="UP000319449"/>
    </source>
</evidence>
<dbReference type="InterPro" id="IPR050469">
    <property type="entry name" value="Diguanylate_Cyclase"/>
</dbReference>
<reference evidence="5 6" key="1">
    <citation type="submission" date="2019-07" db="EMBL/GenBank/DDBJ databases">
        <title>Genomic Encyclopedia of Archaeal and Bacterial Type Strains, Phase II (KMG-II): from individual species to whole genera.</title>
        <authorList>
            <person name="Goeker M."/>
        </authorList>
    </citation>
    <scope>NUCLEOTIDE SEQUENCE [LARGE SCALE GENOMIC DNA]</scope>
    <source>
        <strain evidence="5 6">ATCC BAA-1139</strain>
    </source>
</reference>
<dbReference type="Pfam" id="PF00990">
    <property type="entry name" value="GGDEF"/>
    <property type="match status" value="1"/>
</dbReference>
<evidence type="ECO:0000256" key="2">
    <source>
        <dbReference type="ARBA" id="ARBA00034247"/>
    </source>
</evidence>
<dbReference type="Gene3D" id="3.30.70.270">
    <property type="match status" value="1"/>
</dbReference>
<dbReference type="NCBIfam" id="TIGR00254">
    <property type="entry name" value="GGDEF"/>
    <property type="match status" value="1"/>
</dbReference>
<dbReference type="RefSeq" id="WP_170242002.1">
    <property type="nucleotide sequence ID" value="NZ_VLLN01000026.1"/>
</dbReference>
<accession>A0A562VF99</accession>
<feature type="transmembrane region" description="Helical" evidence="3">
    <location>
        <begin position="52"/>
        <end position="73"/>
    </location>
</feature>
<protein>
    <recommendedName>
        <fullName evidence="1">diguanylate cyclase</fullName>
        <ecNumber evidence="1">2.7.7.65</ecNumber>
    </recommendedName>
</protein>
<dbReference type="CDD" id="cd01949">
    <property type="entry name" value="GGDEF"/>
    <property type="match status" value="1"/>
</dbReference>
<dbReference type="Proteomes" id="UP000319449">
    <property type="component" value="Unassembled WGS sequence"/>
</dbReference>
<dbReference type="EC" id="2.7.7.65" evidence="1"/>
<evidence type="ECO:0000256" key="3">
    <source>
        <dbReference type="SAM" id="Phobius"/>
    </source>
</evidence>
<organism evidence="5 6">
    <name type="scientific">Geobacter argillaceus</name>
    <dbReference type="NCBI Taxonomy" id="345631"/>
    <lineage>
        <taxon>Bacteria</taxon>
        <taxon>Pseudomonadati</taxon>
        <taxon>Thermodesulfobacteriota</taxon>
        <taxon>Desulfuromonadia</taxon>
        <taxon>Geobacterales</taxon>
        <taxon>Geobacteraceae</taxon>
        <taxon>Geobacter</taxon>
    </lineage>
</organism>
<comment type="caution">
    <text evidence="5">The sequence shown here is derived from an EMBL/GenBank/DDBJ whole genome shotgun (WGS) entry which is preliminary data.</text>
</comment>
<name>A0A562VF99_9BACT</name>
<dbReference type="InterPro" id="IPR029787">
    <property type="entry name" value="Nucleotide_cyclase"/>
</dbReference>
<keyword evidence="3" id="KW-0472">Membrane</keyword>
<sequence>MMLLYAVPILVSAWFCGRTEGIVIAVFAASSWLMANLAHKLPDESETILSWNAFTRLGIFALLAYTVSLQAQLRRALEREKLRADTDRLSGLLNKQAFRVRTEEEMLRARRYIHPLSLAFIDLDNFKQINDIQGHARGDKLLQQIGDTIKQTIRETDIAGRIGGDEFAICFPEISDAQVRKAVDKLVKALDIMTSQSGWQVTASIGVVTCIEICETYDAILSKADELMYVAKEKGKNSVEFMVLG</sequence>
<dbReference type="AlphaFoldDB" id="A0A562VF99"/>
<dbReference type="GO" id="GO:0052621">
    <property type="term" value="F:diguanylate cyclase activity"/>
    <property type="evidence" value="ECO:0007669"/>
    <property type="project" value="UniProtKB-EC"/>
</dbReference>
<evidence type="ECO:0000259" key="4">
    <source>
        <dbReference type="PROSITE" id="PS50887"/>
    </source>
</evidence>
<dbReference type="PANTHER" id="PTHR45138:SF9">
    <property type="entry name" value="DIGUANYLATE CYCLASE DGCM-RELATED"/>
    <property type="match status" value="1"/>
</dbReference>
<dbReference type="SMART" id="SM00267">
    <property type="entry name" value="GGDEF"/>
    <property type="match status" value="1"/>
</dbReference>
<keyword evidence="6" id="KW-1185">Reference proteome</keyword>
<comment type="catalytic activity">
    <reaction evidence="2">
        <text>2 GTP = 3',3'-c-di-GMP + 2 diphosphate</text>
        <dbReference type="Rhea" id="RHEA:24898"/>
        <dbReference type="ChEBI" id="CHEBI:33019"/>
        <dbReference type="ChEBI" id="CHEBI:37565"/>
        <dbReference type="ChEBI" id="CHEBI:58805"/>
        <dbReference type="EC" id="2.7.7.65"/>
    </reaction>
</comment>
<keyword evidence="3" id="KW-0812">Transmembrane</keyword>
<dbReference type="FunFam" id="3.30.70.270:FF:000001">
    <property type="entry name" value="Diguanylate cyclase domain protein"/>
    <property type="match status" value="1"/>
</dbReference>
<dbReference type="EMBL" id="VLLN01000026">
    <property type="protein sequence ID" value="TWJ16545.1"/>
    <property type="molecule type" value="Genomic_DNA"/>
</dbReference>
<dbReference type="InterPro" id="IPR043128">
    <property type="entry name" value="Rev_trsase/Diguanyl_cyclase"/>
</dbReference>
<dbReference type="SUPFAM" id="SSF55073">
    <property type="entry name" value="Nucleotide cyclase"/>
    <property type="match status" value="1"/>
</dbReference>
<evidence type="ECO:0000313" key="5">
    <source>
        <dbReference type="EMBL" id="TWJ16545.1"/>
    </source>
</evidence>
<gene>
    <name evidence="5" type="ORF">JN12_03300</name>
</gene>
<proteinExistence type="predicted"/>
<dbReference type="PROSITE" id="PS50887">
    <property type="entry name" value="GGDEF"/>
    <property type="match status" value="1"/>
</dbReference>
<feature type="domain" description="GGDEF" evidence="4">
    <location>
        <begin position="114"/>
        <end position="244"/>
    </location>
</feature>
<evidence type="ECO:0000256" key="1">
    <source>
        <dbReference type="ARBA" id="ARBA00012528"/>
    </source>
</evidence>
<keyword evidence="3" id="KW-1133">Transmembrane helix</keyword>
<dbReference type="PANTHER" id="PTHR45138">
    <property type="entry name" value="REGULATORY COMPONENTS OF SENSORY TRANSDUCTION SYSTEM"/>
    <property type="match status" value="1"/>
</dbReference>
<dbReference type="InterPro" id="IPR000160">
    <property type="entry name" value="GGDEF_dom"/>
</dbReference>